<dbReference type="OrthoDB" id="1145224at2"/>
<protein>
    <submittedName>
        <fullName evidence="1">Uncharacterized protein</fullName>
    </submittedName>
</protein>
<dbReference type="RefSeq" id="WP_109662077.1">
    <property type="nucleotide sequence ID" value="NZ_QGEG01000002.1"/>
</dbReference>
<dbReference type="Proteomes" id="UP000245762">
    <property type="component" value="Unassembled WGS sequence"/>
</dbReference>
<sequence>MCPSSKILNQSKNGILTFCNESKLFQMVFNNLCFEYYEWELESFKSHLSELDLEYWEKTFKKSLHQRKIPISVGNKCFIILVNRQEISEIKSLLNIQKNPIKFLKLKDIDYTLLEN</sequence>
<organism evidence="1 2">
    <name type="scientific">Flagellimonas aquimarina</name>
    <dbReference type="NCBI Taxonomy" id="2201895"/>
    <lineage>
        <taxon>Bacteria</taxon>
        <taxon>Pseudomonadati</taxon>
        <taxon>Bacteroidota</taxon>
        <taxon>Flavobacteriia</taxon>
        <taxon>Flavobacteriales</taxon>
        <taxon>Flavobacteriaceae</taxon>
        <taxon>Flagellimonas</taxon>
    </lineage>
</organism>
<keyword evidence="2" id="KW-1185">Reference proteome</keyword>
<comment type="caution">
    <text evidence="1">The sequence shown here is derived from an EMBL/GenBank/DDBJ whole genome shotgun (WGS) entry which is preliminary data.</text>
</comment>
<gene>
    <name evidence="1" type="ORF">DKG77_08270</name>
</gene>
<reference evidence="1 2" key="1">
    <citation type="submission" date="2018-05" db="EMBL/GenBank/DDBJ databases">
        <title>Complete genome sequence of Flagellimonas aquimarina ECD12 isolated from seaweed Ecklonia cava.</title>
        <authorList>
            <person name="Choi S."/>
            <person name="Seong C."/>
        </authorList>
    </citation>
    <scope>NUCLEOTIDE SEQUENCE [LARGE SCALE GENOMIC DNA]</scope>
    <source>
        <strain evidence="1 2">ECD12</strain>
    </source>
</reference>
<dbReference type="EMBL" id="QGEG01000002">
    <property type="protein sequence ID" value="PWL38264.1"/>
    <property type="molecule type" value="Genomic_DNA"/>
</dbReference>
<evidence type="ECO:0000313" key="1">
    <source>
        <dbReference type="EMBL" id="PWL38264.1"/>
    </source>
</evidence>
<dbReference type="InterPro" id="IPR046508">
    <property type="entry name" value="DUF6686"/>
</dbReference>
<proteinExistence type="predicted"/>
<name>A0A316KWS4_9FLAO</name>
<dbReference type="AlphaFoldDB" id="A0A316KWS4"/>
<dbReference type="Pfam" id="PF20391">
    <property type="entry name" value="DUF6686"/>
    <property type="match status" value="1"/>
</dbReference>
<evidence type="ECO:0000313" key="2">
    <source>
        <dbReference type="Proteomes" id="UP000245762"/>
    </source>
</evidence>
<accession>A0A316KWS4</accession>